<dbReference type="InterPro" id="IPR036388">
    <property type="entry name" value="WH-like_DNA-bd_sf"/>
</dbReference>
<dbReference type="PROSITE" id="PS50006">
    <property type="entry name" value="FHA_DOMAIN"/>
    <property type="match status" value="1"/>
</dbReference>
<dbReference type="PANTHER" id="PTHR21712:SF29">
    <property type="entry name" value="PRE-RRNA-PROCESSING PROTEIN FHL1"/>
    <property type="match status" value="1"/>
</dbReference>
<feature type="compositionally biased region" description="Low complexity" evidence="4">
    <location>
        <begin position="1102"/>
        <end position="1137"/>
    </location>
</feature>
<feature type="compositionally biased region" description="Basic and acidic residues" evidence="4">
    <location>
        <begin position="595"/>
        <end position="604"/>
    </location>
</feature>
<evidence type="ECO:0000256" key="1">
    <source>
        <dbReference type="ARBA" id="ARBA00023125"/>
    </source>
</evidence>
<feature type="region of interest" description="Disordered" evidence="4">
    <location>
        <begin position="293"/>
        <end position="329"/>
    </location>
</feature>
<evidence type="ECO:0008006" key="9">
    <source>
        <dbReference type="Google" id="ProtNLM"/>
    </source>
</evidence>
<gene>
    <name evidence="7" type="ORF">BTUL_0042g00450</name>
</gene>
<dbReference type="InterPro" id="IPR030456">
    <property type="entry name" value="TF_fork_head_CS_2"/>
</dbReference>
<dbReference type="GO" id="GO:0043565">
    <property type="term" value="F:sequence-specific DNA binding"/>
    <property type="evidence" value="ECO:0007669"/>
    <property type="project" value="InterPro"/>
</dbReference>
<dbReference type="SUPFAM" id="SSF46785">
    <property type="entry name" value="Winged helix' DNA-binding domain"/>
    <property type="match status" value="1"/>
</dbReference>
<feature type="compositionally biased region" description="Basic residues" evidence="4">
    <location>
        <begin position="294"/>
        <end position="303"/>
    </location>
</feature>
<dbReference type="PROSITE" id="PS00658">
    <property type="entry name" value="FORK_HEAD_2"/>
    <property type="match status" value="1"/>
</dbReference>
<feature type="compositionally biased region" description="Low complexity" evidence="4">
    <location>
        <begin position="998"/>
        <end position="1014"/>
    </location>
</feature>
<evidence type="ECO:0000256" key="2">
    <source>
        <dbReference type="ARBA" id="ARBA00023242"/>
    </source>
</evidence>
<dbReference type="InterPro" id="IPR008984">
    <property type="entry name" value="SMAD_FHA_dom_sf"/>
</dbReference>
<feature type="region of interest" description="Disordered" evidence="4">
    <location>
        <begin position="505"/>
        <end position="637"/>
    </location>
</feature>
<feature type="region of interest" description="Disordered" evidence="4">
    <location>
        <begin position="424"/>
        <end position="490"/>
    </location>
</feature>
<feature type="domain" description="FHA" evidence="5">
    <location>
        <begin position="352"/>
        <end position="387"/>
    </location>
</feature>
<feature type="compositionally biased region" description="Low complexity" evidence="4">
    <location>
        <begin position="799"/>
        <end position="814"/>
    </location>
</feature>
<dbReference type="GO" id="GO:0060962">
    <property type="term" value="P:regulation of ribosomal protein gene transcription by RNA polymerase II"/>
    <property type="evidence" value="ECO:0007669"/>
    <property type="project" value="InterPro"/>
</dbReference>
<feature type="domain" description="Fork-head" evidence="6">
    <location>
        <begin position="666"/>
        <end position="742"/>
    </location>
</feature>
<dbReference type="InterPro" id="IPR001766">
    <property type="entry name" value="Fork_head_dom"/>
</dbReference>
<dbReference type="Proteomes" id="UP000297777">
    <property type="component" value="Unassembled WGS sequence"/>
</dbReference>
<dbReference type="PANTHER" id="PTHR21712">
    <property type="entry name" value="PRE-RRNA-PROCESSING PROTEIN FHL1"/>
    <property type="match status" value="1"/>
</dbReference>
<evidence type="ECO:0000259" key="5">
    <source>
        <dbReference type="PROSITE" id="PS50006"/>
    </source>
</evidence>
<evidence type="ECO:0000259" key="6">
    <source>
        <dbReference type="PROSITE" id="PS50039"/>
    </source>
</evidence>
<reference evidence="7 8" key="1">
    <citation type="submission" date="2017-12" db="EMBL/GenBank/DDBJ databases">
        <title>Comparative genomics of Botrytis spp.</title>
        <authorList>
            <person name="Valero-Jimenez C.A."/>
            <person name="Tapia P."/>
            <person name="Veloso J."/>
            <person name="Silva-Moreno E."/>
            <person name="Staats M."/>
            <person name="Valdes J.H."/>
            <person name="Van Kan J.A.L."/>
        </authorList>
    </citation>
    <scope>NUCLEOTIDE SEQUENCE [LARGE SCALE GENOMIC DNA]</scope>
    <source>
        <strain evidence="7 8">Bt9001</strain>
    </source>
</reference>
<feature type="region of interest" description="Disordered" evidence="4">
    <location>
        <begin position="122"/>
        <end position="141"/>
    </location>
</feature>
<accession>A0A4Z1ESC8</accession>
<dbReference type="InterPro" id="IPR000253">
    <property type="entry name" value="FHA_dom"/>
</dbReference>
<feature type="region of interest" description="Disordered" evidence="4">
    <location>
        <begin position="799"/>
        <end position="1021"/>
    </location>
</feature>
<sequence>MAEAIPQPVAPVALMSSGIHHFDADHIELFAYPEPSHDNNSHVFAEQDKSVAAAMDTSLPWNSAQPSTSLLPEIKTSSTPEEALNTTNEMRNTGSENHTENKISAQPKVPIDSISNATIKRESHEKDANETNPEIFGQPGPELTVQPTQEQLRSSNIGPLASFPPYNTTNALVDPANIYGADMNLDGNVWAYDQTMDFPNVAPNPDFYNRQPLIDPGVQLDGYAKLAFDDSDFYMTTHELIIGRDQNGYNNMRRYEKEHEAMNTSEFSSFKPTMQIESHTGGIMDPWVKLADRRSRKGKKNKGSRSISGNSASAGSLLPPANGNMSLQNPDPHSCPVLHVHPPFNKGVAGFKAISREHVKIFYDDHQDSFKVEFLGRNGGFVDDIYFEPKQIAPLVSGSKLQMGFVFFRFLLPDVVIDDTGFQYQEEPEEEATATATTTYSEGGKEMSLSFDDAPRAGDQRSTDSECSSDNENDFTVDEIPDNEVDRVEDLDPLYPLGVAIDEEQDAEEAESPVDNLTDSSPQPTKKRGPGRPPKNGVMSKREQQIAKKEALERERIQEEERAQEEQRVEEQNQATASKTVPGKNKVGRPRKHPRPDVTEEGPPRQKRKYTKRQSGPKTPEEADEDRFDDDGNCIQAKNGSSRKVAYVLKEVTHKREDYTADQLSRPPKNYLQVIFELLKEAEQPLCLPQIYNEMEVQYPYYAFQESKGWQSSVRHNLGQHECFERTKRAGKGWAWTLKPGSSYLKEKKKRAPSPPVAGGNQPIYQAGPSVSGYGQPPPGYMLNPNLYHNQMNPHAQGEYQQYQPGQPYMGPNPHYSPYPPQGYHPPQGIQPPFIPPMAPQLVPSAPASYSSPYAPKPPAAGTQSQGTQQQTPQQTSQQQPQQQQPQQQQPHQQQPQQQQPHQQQPQQQQPQQQQPQQQQPQQQQPQQQQPQQQQPQQQQPQQQQHQQQQHQHQQLPQFPQHQHPYPQPQQSHYQPPQPPKTNQAPVQSQQLQPPTVHQTQTAAHAAPQATHGAVPAATPQKRVIPPNLVAAITAYRNHVANLIRKRAPNDAEAIVDKAINRVYDGTEEDRSLDSTEHEMKLINGVLNILKLPPVPRAPPTNQNHAQPQPAVPQQVPQPPINQNKPQGNIPQQPGKPIGADLPKQTIMRPSFFGTHQNQSSNSSVPRPPLMTPVLQRSNSGSAPTPSRPTTASSSSVPSNPSNPPPQTAVSGNNKISGTTPPVASTVNQTIAQPVDQNGTNERGANQIGTTQIGTNRHGTSQNGTNHGLKAGETLTEAGFVRSFPHPPISS</sequence>
<feature type="compositionally biased region" description="Basic and acidic residues" evidence="4">
    <location>
        <begin position="453"/>
        <end position="464"/>
    </location>
</feature>
<comment type="subcellular location">
    <subcellularLocation>
        <location evidence="3">Nucleus</location>
    </subcellularLocation>
</comment>
<feature type="compositionally biased region" description="Pro residues" evidence="4">
    <location>
        <begin position="815"/>
        <end position="839"/>
    </location>
</feature>
<feature type="compositionally biased region" description="Polar residues" evidence="4">
    <location>
        <begin position="515"/>
        <end position="524"/>
    </location>
</feature>
<feature type="compositionally biased region" description="Low complexity" evidence="4">
    <location>
        <begin position="844"/>
        <end position="854"/>
    </location>
</feature>
<feature type="compositionally biased region" description="Basic and acidic residues" evidence="4">
    <location>
        <begin position="540"/>
        <end position="571"/>
    </location>
</feature>
<dbReference type="PRINTS" id="PR00053">
    <property type="entry name" value="FORKHEAD"/>
</dbReference>
<dbReference type="SUPFAM" id="SSF49879">
    <property type="entry name" value="SMAD/FHA domain"/>
    <property type="match status" value="1"/>
</dbReference>
<dbReference type="OrthoDB" id="5402974at2759"/>
<evidence type="ECO:0000313" key="8">
    <source>
        <dbReference type="Proteomes" id="UP000297777"/>
    </source>
</evidence>
<dbReference type="PROSITE" id="PS50039">
    <property type="entry name" value="FORK_HEAD_3"/>
    <property type="match status" value="1"/>
</dbReference>
<evidence type="ECO:0000256" key="3">
    <source>
        <dbReference type="PROSITE-ProRule" id="PRU00089"/>
    </source>
</evidence>
<dbReference type="InterPro" id="IPR045178">
    <property type="entry name" value="Fhl1/FHA1"/>
</dbReference>
<comment type="caution">
    <text evidence="7">The sequence shown here is derived from an EMBL/GenBank/DDBJ whole genome shotgun (WGS) entry which is preliminary data.</text>
</comment>
<evidence type="ECO:0000313" key="7">
    <source>
        <dbReference type="EMBL" id="TGO15274.1"/>
    </source>
</evidence>
<dbReference type="EMBL" id="PQXH01000042">
    <property type="protein sequence ID" value="TGO15274.1"/>
    <property type="molecule type" value="Genomic_DNA"/>
</dbReference>
<feature type="compositionally biased region" description="Acidic residues" evidence="4">
    <location>
        <begin position="622"/>
        <end position="632"/>
    </location>
</feature>
<protein>
    <recommendedName>
        <fullName evidence="9">Fork-head domain-containing protein</fullName>
    </recommendedName>
</protein>
<proteinExistence type="predicted"/>
<feature type="compositionally biased region" description="Acidic residues" evidence="4">
    <location>
        <begin position="467"/>
        <end position="483"/>
    </location>
</feature>
<dbReference type="InterPro" id="IPR036390">
    <property type="entry name" value="WH_DNA-bd_sf"/>
</dbReference>
<feature type="compositionally biased region" description="Low complexity" evidence="4">
    <location>
        <begin position="869"/>
        <end position="975"/>
    </location>
</feature>
<feature type="compositionally biased region" description="Polar residues" evidence="4">
    <location>
        <begin position="1154"/>
        <end position="1165"/>
    </location>
</feature>
<keyword evidence="2 3" id="KW-0539">Nucleus</keyword>
<feature type="compositionally biased region" description="Polar residues" evidence="4">
    <location>
        <begin position="1208"/>
        <end position="1266"/>
    </location>
</feature>
<name>A0A4Z1ESC8_9HELO</name>
<keyword evidence="1 3" id="KW-0238">DNA-binding</keyword>
<dbReference type="GO" id="GO:0003700">
    <property type="term" value="F:DNA-binding transcription factor activity"/>
    <property type="evidence" value="ECO:0007669"/>
    <property type="project" value="InterPro"/>
</dbReference>
<keyword evidence="8" id="KW-1185">Reference proteome</keyword>
<organism evidence="7 8">
    <name type="scientific">Botrytis tulipae</name>
    <dbReference type="NCBI Taxonomy" id="87230"/>
    <lineage>
        <taxon>Eukaryota</taxon>
        <taxon>Fungi</taxon>
        <taxon>Dikarya</taxon>
        <taxon>Ascomycota</taxon>
        <taxon>Pezizomycotina</taxon>
        <taxon>Leotiomycetes</taxon>
        <taxon>Helotiales</taxon>
        <taxon>Sclerotiniaceae</taxon>
        <taxon>Botrytis</taxon>
    </lineage>
</organism>
<dbReference type="Pfam" id="PF00250">
    <property type="entry name" value="Forkhead"/>
    <property type="match status" value="1"/>
</dbReference>
<dbReference type="GO" id="GO:0005634">
    <property type="term" value="C:nucleus"/>
    <property type="evidence" value="ECO:0007669"/>
    <property type="project" value="UniProtKB-SubCell"/>
</dbReference>
<feature type="region of interest" description="Disordered" evidence="4">
    <location>
        <begin position="1093"/>
        <end position="1270"/>
    </location>
</feature>
<dbReference type="Gene3D" id="1.10.10.10">
    <property type="entry name" value="Winged helix-like DNA-binding domain superfamily/Winged helix DNA-binding domain"/>
    <property type="match status" value="1"/>
</dbReference>
<feature type="DNA-binding region" description="Fork-head" evidence="3">
    <location>
        <begin position="666"/>
        <end position="742"/>
    </location>
</feature>
<dbReference type="SMART" id="SM00339">
    <property type="entry name" value="FH"/>
    <property type="match status" value="1"/>
</dbReference>
<feature type="region of interest" description="Disordered" evidence="4">
    <location>
        <begin position="62"/>
        <end position="84"/>
    </location>
</feature>
<evidence type="ECO:0000256" key="4">
    <source>
        <dbReference type="SAM" id="MobiDB-lite"/>
    </source>
</evidence>
<feature type="compositionally biased region" description="Low complexity" evidence="4">
    <location>
        <begin position="1182"/>
        <end position="1200"/>
    </location>
</feature>
<feature type="compositionally biased region" description="Polar residues" evidence="4">
    <location>
        <begin position="981"/>
        <end position="997"/>
    </location>
</feature>